<gene>
    <name evidence="1" type="ORF">BpHYR1_011152</name>
</gene>
<keyword evidence="2" id="KW-1185">Reference proteome</keyword>
<sequence length="77" mass="9498">MFSEYDFRINNEKSTNEILIEEFILNTRKKYTKLDMNDKIVVKFWRVVEFFYNGENYQTVKTVHFAESRSDLIKRYL</sequence>
<reference evidence="1 2" key="1">
    <citation type="journal article" date="2018" name="Sci. Rep.">
        <title>Genomic signatures of local adaptation to the degree of environmental predictability in rotifers.</title>
        <authorList>
            <person name="Franch-Gras L."/>
            <person name="Hahn C."/>
            <person name="Garcia-Roger E.M."/>
            <person name="Carmona M.J."/>
            <person name="Serra M."/>
            <person name="Gomez A."/>
        </authorList>
    </citation>
    <scope>NUCLEOTIDE SEQUENCE [LARGE SCALE GENOMIC DNA]</scope>
    <source>
        <strain evidence="1">HYR1</strain>
    </source>
</reference>
<protein>
    <submittedName>
        <fullName evidence="1">Uncharacterized protein</fullName>
    </submittedName>
</protein>
<dbReference type="Proteomes" id="UP000276133">
    <property type="component" value="Unassembled WGS sequence"/>
</dbReference>
<name>A0A3M7QSX5_BRAPC</name>
<comment type="caution">
    <text evidence="1">The sequence shown here is derived from an EMBL/GenBank/DDBJ whole genome shotgun (WGS) entry which is preliminary data.</text>
</comment>
<organism evidence="1 2">
    <name type="scientific">Brachionus plicatilis</name>
    <name type="common">Marine rotifer</name>
    <name type="synonym">Brachionus muelleri</name>
    <dbReference type="NCBI Taxonomy" id="10195"/>
    <lineage>
        <taxon>Eukaryota</taxon>
        <taxon>Metazoa</taxon>
        <taxon>Spiralia</taxon>
        <taxon>Gnathifera</taxon>
        <taxon>Rotifera</taxon>
        <taxon>Eurotatoria</taxon>
        <taxon>Monogononta</taxon>
        <taxon>Pseudotrocha</taxon>
        <taxon>Ploima</taxon>
        <taxon>Brachionidae</taxon>
        <taxon>Brachionus</taxon>
    </lineage>
</organism>
<evidence type="ECO:0000313" key="2">
    <source>
        <dbReference type="Proteomes" id="UP000276133"/>
    </source>
</evidence>
<evidence type="ECO:0000313" key="1">
    <source>
        <dbReference type="EMBL" id="RNA14450.1"/>
    </source>
</evidence>
<proteinExistence type="predicted"/>
<accession>A0A3M7QSX5</accession>
<dbReference type="EMBL" id="REGN01005187">
    <property type="protein sequence ID" value="RNA14450.1"/>
    <property type="molecule type" value="Genomic_DNA"/>
</dbReference>
<dbReference type="AlphaFoldDB" id="A0A3M7QSX5"/>